<comment type="caution">
    <text evidence="1">The sequence shown here is derived from an EMBL/GenBank/DDBJ whole genome shotgun (WGS) entry which is preliminary data.</text>
</comment>
<dbReference type="RefSeq" id="XP_056076991.1">
    <property type="nucleotide sequence ID" value="XM_056210169.1"/>
</dbReference>
<keyword evidence="2" id="KW-1185">Reference proteome</keyword>
<dbReference type="AlphaFoldDB" id="A0A9W8XW39"/>
<accession>A0A9W8XW39</accession>
<dbReference type="OrthoDB" id="3772546at2759"/>
<proteinExistence type="predicted"/>
<sequence>MTLEFSDAQKHALTGFGKPYLTDPDVRNWPLKDRHDLFFSYDLITIFIAANTSSGTVFGEICVVSKYTLAAVSQTFAEHLLQNPNIDTFTFDVGRMNNFLRHEHEKALNTLNTWLINLSTPNITDLQAPTFYSEVSLRHIARQLGMSSYLTDRPDTFIHDAQTHILQPWQITELLYASSIEVNAPYPIVMEDDPLLGYLAQKLNETMNLLWAQEREQVHKWLEGEDNKALRTAMRRLREGKWKASRGQEKMVQLK</sequence>
<dbReference type="Proteomes" id="UP001140513">
    <property type="component" value="Unassembled WGS sequence"/>
</dbReference>
<reference evidence="1" key="1">
    <citation type="submission" date="2022-10" db="EMBL/GenBank/DDBJ databases">
        <title>Tapping the CABI collections for fungal endophytes: first genome assemblies for Collariella, Neodidymelliopsis, Ascochyta clinopodiicola, Didymella pomorum, Didymosphaeria variabile, Neocosmospora piperis and Neocucurbitaria cava.</title>
        <authorList>
            <person name="Hill R."/>
        </authorList>
    </citation>
    <scope>NUCLEOTIDE SEQUENCE</scope>
    <source>
        <strain evidence="1">IMI 356815</strain>
    </source>
</reference>
<dbReference type="GeneID" id="80904886"/>
<organism evidence="1 2">
    <name type="scientific">Didymosphaeria variabile</name>
    <dbReference type="NCBI Taxonomy" id="1932322"/>
    <lineage>
        <taxon>Eukaryota</taxon>
        <taxon>Fungi</taxon>
        <taxon>Dikarya</taxon>
        <taxon>Ascomycota</taxon>
        <taxon>Pezizomycotina</taxon>
        <taxon>Dothideomycetes</taxon>
        <taxon>Pleosporomycetidae</taxon>
        <taxon>Pleosporales</taxon>
        <taxon>Massarineae</taxon>
        <taxon>Didymosphaeriaceae</taxon>
        <taxon>Didymosphaeria</taxon>
    </lineage>
</organism>
<dbReference type="EMBL" id="JAPEUX010000001">
    <property type="protein sequence ID" value="KAJ4360789.1"/>
    <property type="molecule type" value="Genomic_DNA"/>
</dbReference>
<evidence type="ECO:0000313" key="2">
    <source>
        <dbReference type="Proteomes" id="UP001140513"/>
    </source>
</evidence>
<protein>
    <submittedName>
        <fullName evidence="1">Uncharacterized protein</fullName>
    </submittedName>
</protein>
<name>A0A9W8XW39_9PLEO</name>
<gene>
    <name evidence="1" type="ORF">N0V89_001356</name>
</gene>
<evidence type="ECO:0000313" key="1">
    <source>
        <dbReference type="EMBL" id="KAJ4360789.1"/>
    </source>
</evidence>